<accession>A0A3S5B7B9</accession>
<keyword evidence="4" id="KW-0964">Secreted</keyword>
<keyword evidence="6 8" id="KW-0879">Wnt signaling pathway</keyword>
<dbReference type="AlphaFoldDB" id="A0A3S5B7B9"/>
<evidence type="ECO:0000313" key="11">
    <source>
        <dbReference type="Proteomes" id="UP000784294"/>
    </source>
</evidence>
<dbReference type="Pfam" id="PF00110">
    <property type="entry name" value="wnt"/>
    <property type="match status" value="1"/>
</dbReference>
<dbReference type="Proteomes" id="UP000784294">
    <property type="component" value="Unassembled WGS sequence"/>
</dbReference>
<dbReference type="GO" id="GO:0005576">
    <property type="term" value="C:extracellular region"/>
    <property type="evidence" value="ECO:0007669"/>
    <property type="project" value="InterPro"/>
</dbReference>
<keyword evidence="5" id="KW-0272">Extracellular matrix</keyword>
<name>A0A3S5B7B9_9PLAT</name>
<evidence type="ECO:0000256" key="8">
    <source>
        <dbReference type="RuleBase" id="RU003500"/>
    </source>
</evidence>
<evidence type="ECO:0000256" key="1">
    <source>
        <dbReference type="ARBA" id="ARBA00004498"/>
    </source>
</evidence>
<evidence type="ECO:0000256" key="5">
    <source>
        <dbReference type="ARBA" id="ARBA00022530"/>
    </source>
</evidence>
<proteinExistence type="inferred from homology"/>
<evidence type="ECO:0000256" key="2">
    <source>
        <dbReference type="ARBA" id="ARBA00005683"/>
    </source>
</evidence>
<feature type="region of interest" description="Disordered" evidence="9">
    <location>
        <begin position="52"/>
        <end position="146"/>
    </location>
</feature>
<keyword evidence="11" id="KW-1185">Reference proteome</keyword>
<gene>
    <name evidence="10" type="ORF">PXEA_LOCUS29317</name>
</gene>
<evidence type="ECO:0000256" key="7">
    <source>
        <dbReference type="ARBA" id="ARBA00023157"/>
    </source>
</evidence>
<keyword evidence="3 8" id="KW-0217">Developmental protein</keyword>
<keyword evidence="7" id="KW-1015">Disulfide bond</keyword>
<comment type="subcellular location">
    <subcellularLocation>
        <location evidence="1 8">Secreted</location>
        <location evidence="1 8">Extracellular space</location>
        <location evidence="1 8">Extracellular matrix</location>
    </subcellularLocation>
</comment>
<reference evidence="10" key="1">
    <citation type="submission" date="2018-11" db="EMBL/GenBank/DDBJ databases">
        <authorList>
            <consortium name="Pathogen Informatics"/>
        </authorList>
    </citation>
    <scope>NUCLEOTIDE SEQUENCE</scope>
</reference>
<evidence type="ECO:0000256" key="6">
    <source>
        <dbReference type="ARBA" id="ARBA00022687"/>
    </source>
</evidence>
<sequence>MATCDCDPARRDGQAQDESGPFAWGGCSDPIRFGMRLTRLFLDAADRDLLARGYRDSGAVARPAIKPRSRPRDASNRGQQLAHSMARQRFRTPSLGGGDQRHSTLGQYPTGGHQIEPRRERRRNDRSPLNESWTGCSTSTKDFSNS</sequence>
<dbReference type="InterPro" id="IPR005817">
    <property type="entry name" value="Wnt"/>
</dbReference>
<comment type="function">
    <text evidence="8">Ligand for members of the frizzled family of seven transmembrane receptors.</text>
</comment>
<dbReference type="GO" id="GO:0016055">
    <property type="term" value="P:Wnt signaling pathway"/>
    <property type="evidence" value="ECO:0007669"/>
    <property type="project" value="UniProtKB-KW"/>
</dbReference>
<dbReference type="EMBL" id="CAAALY010250885">
    <property type="protein sequence ID" value="VEL35877.1"/>
    <property type="molecule type" value="Genomic_DNA"/>
</dbReference>
<feature type="region of interest" description="Disordered" evidence="9">
    <location>
        <begin position="1"/>
        <end position="27"/>
    </location>
</feature>
<protein>
    <recommendedName>
        <fullName evidence="8">Protein Wnt</fullName>
    </recommendedName>
</protein>
<dbReference type="GO" id="GO:0005102">
    <property type="term" value="F:signaling receptor binding"/>
    <property type="evidence" value="ECO:0007669"/>
    <property type="project" value="InterPro"/>
</dbReference>
<evidence type="ECO:0000313" key="10">
    <source>
        <dbReference type="EMBL" id="VEL35877.1"/>
    </source>
</evidence>
<comment type="caution">
    <text evidence="10">The sequence shown here is derived from an EMBL/GenBank/DDBJ whole genome shotgun (WGS) entry which is preliminary data.</text>
</comment>
<organism evidence="10 11">
    <name type="scientific">Protopolystoma xenopodis</name>
    <dbReference type="NCBI Taxonomy" id="117903"/>
    <lineage>
        <taxon>Eukaryota</taxon>
        <taxon>Metazoa</taxon>
        <taxon>Spiralia</taxon>
        <taxon>Lophotrochozoa</taxon>
        <taxon>Platyhelminthes</taxon>
        <taxon>Monogenea</taxon>
        <taxon>Polyopisthocotylea</taxon>
        <taxon>Polystomatidea</taxon>
        <taxon>Polystomatidae</taxon>
        <taxon>Protopolystoma</taxon>
    </lineage>
</organism>
<evidence type="ECO:0000256" key="9">
    <source>
        <dbReference type="SAM" id="MobiDB-lite"/>
    </source>
</evidence>
<feature type="compositionally biased region" description="Polar residues" evidence="9">
    <location>
        <begin position="129"/>
        <end position="146"/>
    </location>
</feature>
<evidence type="ECO:0000256" key="3">
    <source>
        <dbReference type="ARBA" id="ARBA00022473"/>
    </source>
</evidence>
<evidence type="ECO:0000256" key="4">
    <source>
        <dbReference type="ARBA" id="ARBA00022525"/>
    </source>
</evidence>
<feature type="compositionally biased region" description="Basic and acidic residues" evidence="9">
    <location>
        <begin position="115"/>
        <end position="128"/>
    </location>
</feature>
<comment type="similarity">
    <text evidence="2 8">Belongs to the Wnt family.</text>
</comment>
<dbReference type="OrthoDB" id="5945655at2759"/>